<dbReference type="NCBIfam" id="TIGR02008">
    <property type="entry name" value="fdx_plant"/>
    <property type="match status" value="1"/>
</dbReference>
<accession>A0A443P366</accession>
<comment type="function">
    <text evidence="9">Ferredoxins are iron-sulfur proteins that transfer electrons in a wide variety of metabolic reactions.</text>
</comment>
<dbReference type="PANTHER" id="PTHR43112">
    <property type="entry name" value="FERREDOXIN"/>
    <property type="match status" value="1"/>
</dbReference>
<keyword evidence="7 9" id="KW-0408">Iron</keyword>
<dbReference type="InterPro" id="IPR012675">
    <property type="entry name" value="Beta-grasp_dom_sf"/>
</dbReference>
<evidence type="ECO:0000256" key="3">
    <source>
        <dbReference type="ARBA" id="ARBA00022448"/>
    </source>
</evidence>
<keyword evidence="6 9" id="KW-0249">Electron transport</keyword>
<evidence type="ECO:0000256" key="7">
    <source>
        <dbReference type="ARBA" id="ARBA00023004"/>
    </source>
</evidence>
<dbReference type="OrthoDB" id="1885901at2759"/>
<comment type="cofactor">
    <cofactor evidence="9">
        <name>[2Fe-2S] cluster</name>
        <dbReference type="ChEBI" id="CHEBI:190135"/>
    </cofactor>
    <text evidence="9">Binds 1 [2Fe-2S] cluster.</text>
</comment>
<dbReference type="STRING" id="337451.A0A443P366"/>
<evidence type="ECO:0000256" key="1">
    <source>
        <dbReference type="ARBA" id="ARBA00004229"/>
    </source>
</evidence>
<dbReference type="InterPro" id="IPR010241">
    <property type="entry name" value="Fd_pln"/>
</dbReference>
<dbReference type="PROSITE" id="PS00197">
    <property type="entry name" value="2FE2S_FER_1"/>
    <property type="match status" value="1"/>
</dbReference>
<dbReference type="GO" id="GO:0009055">
    <property type="term" value="F:electron transfer activity"/>
    <property type="evidence" value="ECO:0007669"/>
    <property type="project" value="InterPro"/>
</dbReference>
<comment type="subcellular location">
    <subcellularLocation>
        <location evidence="1 9">Plastid</location>
        <location evidence="1 9">Chloroplast</location>
    </subcellularLocation>
</comment>
<evidence type="ECO:0000313" key="11">
    <source>
        <dbReference type="EMBL" id="RWR85207.1"/>
    </source>
</evidence>
<evidence type="ECO:0000256" key="9">
    <source>
        <dbReference type="RuleBase" id="RU364001"/>
    </source>
</evidence>
<dbReference type="GO" id="GO:0046872">
    <property type="term" value="F:metal ion binding"/>
    <property type="evidence" value="ECO:0007669"/>
    <property type="project" value="UniProtKB-KW"/>
</dbReference>
<dbReference type="InterPro" id="IPR006058">
    <property type="entry name" value="2Fe2S_fd_BS"/>
</dbReference>
<evidence type="ECO:0000256" key="4">
    <source>
        <dbReference type="ARBA" id="ARBA00022714"/>
    </source>
</evidence>
<dbReference type="Proteomes" id="UP000283530">
    <property type="component" value="Unassembled WGS sequence"/>
</dbReference>
<dbReference type="SUPFAM" id="SSF54292">
    <property type="entry name" value="2Fe-2S ferredoxin-like"/>
    <property type="match status" value="1"/>
</dbReference>
<evidence type="ECO:0000259" key="10">
    <source>
        <dbReference type="PROSITE" id="PS51085"/>
    </source>
</evidence>
<comment type="caution">
    <text evidence="11">The sequence shown here is derived from an EMBL/GenBank/DDBJ whole genome shotgun (WGS) entry which is preliminary data.</text>
</comment>
<dbReference type="Gene3D" id="3.10.20.30">
    <property type="match status" value="1"/>
</dbReference>
<keyword evidence="3 9" id="KW-0813">Transport</keyword>
<evidence type="ECO:0000256" key="5">
    <source>
        <dbReference type="ARBA" id="ARBA00022723"/>
    </source>
</evidence>
<dbReference type="InterPro" id="IPR036010">
    <property type="entry name" value="2Fe-2S_ferredoxin-like_sf"/>
</dbReference>
<evidence type="ECO:0000313" key="12">
    <source>
        <dbReference type="Proteomes" id="UP000283530"/>
    </source>
</evidence>
<dbReference type="AlphaFoldDB" id="A0A443P366"/>
<dbReference type="InterPro" id="IPR001041">
    <property type="entry name" value="2Fe-2S_ferredoxin-type"/>
</dbReference>
<keyword evidence="9" id="KW-0934">Plastid</keyword>
<organism evidence="11 12">
    <name type="scientific">Cinnamomum micranthum f. kanehirae</name>
    <dbReference type="NCBI Taxonomy" id="337451"/>
    <lineage>
        <taxon>Eukaryota</taxon>
        <taxon>Viridiplantae</taxon>
        <taxon>Streptophyta</taxon>
        <taxon>Embryophyta</taxon>
        <taxon>Tracheophyta</taxon>
        <taxon>Spermatophyta</taxon>
        <taxon>Magnoliopsida</taxon>
        <taxon>Magnoliidae</taxon>
        <taxon>Laurales</taxon>
        <taxon>Lauraceae</taxon>
        <taxon>Cinnamomum</taxon>
    </lineage>
</organism>
<evidence type="ECO:0000256" key="6">
    <source>
        <dbReference type="ARBA" id="ARBA00022982"/>
    </source>
</evidence>
<dbReference type="PROSITE" id="PS51085">
    <property type="entry name" value="2FE2S_FER_2"/>
    <property type="match status" value="1"/>
</dbReference>
<evidence type="ECO:0000256" key="8">
    <source>
        <dbReference type="ARBA" id="ARBA00023014"/>
    </source>
</evidence>
<keyword evidence="5 9" id="KW-0479">Metal-binding</keyword>
<protein>
    <recommendedName>
        <fullName evidence="9">Ferredoxin</fullName>
    </recommendedName>
</protein>
<sequence length="186" mass="20391">MTKLIESSSRFNQYKVNSQLLLEISRTILEGHASLAPALCSYLAFFVRELLIYNGDHGAPHLLHAQRVSAMANYKVKLIGPDGEETEFDAPDDQYILDSAEDAGLELPYSCRAGACSTCAGKIVEGSVDQSDGSFLEEHMIEKGRMVNVNGYFGAVNVGVQCRWAFWSSNQVLMGVDVEGLFTVCI</sequence>
<dbReference type="CDD" id="cd00207">
    <property type="entry name" value="fer2"/>
    <property type="match status" value="1"/>
</dbReference>
<keyword evidence="12" id="KW-1185">Reference proteome</keyword>
<dbReference type="GO" id="GO:0051537">
    <property type="term" value="F:2 iron, 2 sulfur cluster binding"/>
    <property type="evidence" value="ECO:0007669"/>
    <property type="project" value="UniProtKB-KW"/>
</dbReference>
<keyword evidence="8 9" id="KW-0411">Iron-sulfur</keyword>
<reference evidence="11 12" key="1">
    <citation type="journal article" date="2019" name="Nat. Plants">
        <title>Stout camphor tree genome fills gaps in understanding of flowering plant genome evolution.</title>
        <authorList>
            <person name="Chaw S.M."/>
            <person name="Liu Y.C."/>
            <person name="Wu Y.W."/>
            <person name="Wang H.Y."/>
            <person name="Lin C.I."/>
            <person name="Wu C.S."/>
            <person name="Ke H.M."/>
            <person name="Chang L.Y."/>
            <person name="Hsu C.Y."/>
            <person name="Yang H.T."/>
            <person name="Sudianto E."/>
            <person name="Hsu M.H."/>
            <person name="Wu K.P."/>
            <person name="Wang L.N."/>
            <person name="Leebens-Mack J.H."/>
            <person name="Tsai I.J."/>
        </authorList>
    </citation>
    <scope>NUCLEOTIDE SEQUENCE [LARGE SCALE GENOMIC DNA]</scope>
    <source>
        <strain evidence="12">cv. Chaw 1501</strain>
        <tissue evidence="11">Young leaves</tissue>
    </source>
</reference>
<proteinExistence type="inferred from homology"/>
<name>A0A443P366_9MAGN</name>
<comment type="similarity">
    <text evidence="2 9">Belongs to the 2Fe2S plant-type ferredoxin family.</text>
</comment>
<dbReference type="GO" id="GO:0009507">
    <property type="term" value="C:chloroplast"/>
    <property type="evidence" value="ECO:0007669"/>
    <property type="project" value="UniProtKB-SubCell"/>
</dbReference>
<gene>
    <name evidence="11" type="ORF">CKAN_01406000</name>
</gene>
<keyword evidence="9" id="KW-0150">Chloroplast</keyword>
<dbReference type="Pfam" id="PF00111">
    <property type="entry name" value="Fer2"/>
    <property type="match status" value="1"/>
</dbReference>
<dbReference type="EMBL" id="QPKB01000005">
    <property type="protein sequence ID" value="RWR85207.1"/>
    <property type="molecule type" value="Genomic_DNA"/>
</dbReference>
<keyword evidence="4 9" id="KW-0001">2Fe-2S</keyword>
<evidence type="ECO:0000256" key="2">
    <source>
        <dbReference type="ARBA" id="ARBA00007874"/>
    </source>
</evidence>
<dbReference type="GO" id="GO:0022900">
    <property type="term" value="P:electron transport chain"/>
    <property type="evidence" value="ECO:0007669"/>
    <property type="project" value="InterPro"/>
</dbReference>
<dbReference type="PANTHER" id="PTHR43112:SF30">
    <property type="entry name" value="FERREDOXIN-3, CHLOROPLASTIC"/>
    <property type="match status" value="1"/>
</dbReference>
<feature type="domain" description="2Fe-2S ferredoxin-type" evidence="10">
    <location>
        <begin position="74"/>
        <end position="186"/>
    </location>
</feature>